<sequence length="153" mass="17427">MISLLIVERFCKENSITHLEIDDFLTYMWRWPEIDGPDKFDPWESSYPSLVAFGLGGEMSESLRNTLEVAGVSDLRFRAIISGAVEILWGSFWAAADDEGSFKCLEEVVLRSKVSVLPPLTPFRFSRVSDRGGWGDRPSAEDRIFWEAQRGYP</sequence>
<dbReference type="AlphaFoldDB" id="A0A2P1PPN1"/>
<dbReference type="RefSeq" id="WP_106890725.1">
    <property type="nucleotide sequence ID" value="NZ_CP027860.1"/>
</dbReference>
<organism evidence="1 2">
    <name type="scientific">Ahniella affigens</name>
    <dbReference type="NCBI Taxonomy" id="2021234"/>
    <lineage>
        <taxon>Bacteria</taxon>
        <taxon>Pseudomonadati</taxon>
        <taxon>Pseudomonadota</taxon>
        <taxon>Gammaproteobacteria</taxon>
        <taxon>Lysobacterales</taxon>
        <taxon>Rhodanobacteraceae</taxon>
        <taxon>Ahniella</taxon>
    </lineage>
</organism>
<proteinExistence type="predicted"/>
<protein>
    <submittedName>
        <fullName evidence="1">Uncharacterized protein</fullName>
    </submittedName>
</protein>
<name>A0A2P1PPN1_9GAMM</name>
<evidence type="ECO:0000313" key="2">
    <source>
        <dbReference type="Proteomes" id="UP000241074"/>
    </source>
</evidence>
<dbReference type="OrthoDB" id="7062627at2"/>
<evidence type="ECO:0000313" key="1">
    <source>
        <dbReference type="EMBL" id="AVP96799.1"/>
    </source>
</evidence>
<reference evidence="1 2" key="1">
    <citation type="submission" date="2018-03" db="EMBL/GenBank/DDBJ databases">
        <title>Ahniella affigens gen. nov., sp. nov., a gammaproteobacterium isolated from sandy soil near a stream.</title>
        <authorList>
            <person name="Ko Y."/>
            <person name="Kim J.-H."/>
        </authorList>
    </citation>
    <scope>NUCLEOTIDE SEQUENCE [LARGE SCALE GENOMIC DNA]</scope>
    <source>
        <strain evidence="1 2">D13</strain>
    </source>
</reference>
<accession>A0A2P1PPN1</accession>
<reference evidence="1 2" key="2">
    <citation type="submission" date="2018-03" db="EMBL/GenBank/DDBJ databases">
        <authorList>
            <person name="Keele B.F."/>
        </authorList>
    </citation>
    <scope>NUCLEOTIDE SEQUENCE [LARGE SCALE GENOMIC DNA]</scope>
    <source>
        <strain evidence="1 2">D13</strain>
    </source>
</reference>
<dbReference type="KEGG" id="xba:C7S18_06110"/>
<gene>
    <name evidence="1" type="ORF">C7S18_06110</name>
</gene>
<keyword evidence="2" id="KW-1185">Reference proteome</keyword>
<dbReference type="EMBL" id="CP027860">
    <property type="protein sequence ID" value="AVP96799.1"/>
    <property type="molecule type" value="Genomic_DNA"/>
</dbReference>
<dbReference type="Proteomes" id="UP000241074">
    <property type="component" value="Chromosome"/>
</dbReference>